<dbReference type="GO" id="GO:0000481">
    <property type="term" value="P:maturation of 5S rRNA"/>
    <property type="evidence" value="ECO:0007669"/>
    <property type="project" value="TreeGrafter"/>
</dbReference>
<dbReference type="GO" id="GO:0046540">
    <property type="term" value="C:U4/U6 x U5 tri-snRNP complex"/>
    <property type="evidence" value="ECO:0007669"/>
    <property type="project" value="InterPro"/>
</dbReference>
<evidence type="ECO:0000256" key="3">
    <source>
        <dbReference type="ARBA" id="ARBA00022664"/>
    </source>
</evidence>
<dbReference type="VEuPathDB" id="FungiDB:CD36_52770"/>
<dbReference type="AlphaFoldDB" id="B9WHL6"/>
<dbReference type="PANTHER" id="PTHR14152">
    <property type="entry name" value="SQUAMOUS CELL CARCINOMA ANTIGEN RECOGNISED BY CYTOTOXIC T LYMPHOCYTES"/>
    <property type="match status" value="1"/>
</dbReference>
<evidence type="ECO:0000256" key="6">
    <source>
        <dbReference type="SAM" id="MobiDB-lite"/>
    </source>
</evidence>
<feature type="region of interest" description="Disordered" evidence="6">
    <location>
        <begin position="655"/>
        <end position="695"/>
    </location>
</feature>
<dbReference type="EMBL" id="FM992692">
    <property type="protein sequence ID" value="CAX41658.1"/>
    <property type="molecule type" value="Genomic_DNA"/>
</dbReference>
<comment type="subcellular location">
    <subcellularLocation>
        <location evidence="1">Nucleus</location>
    </subcellularLocation>
</comment>
<dbReference type="Pfam" id="PF19252">
    <property type="entry name" value="HIND"/>
    <property type="match status" value="2"/>
</dbReference>
<dbReference type="Pfam" id="PF03343">
    <property type="entry name" value="SART-1"/>
    <property type="match status" value="1"/>
</dbReference>
<keyword evidence="4" id="KW-0508">mRNA splicing</keyword>
<organism evidence="8 9">
    <name type="scientific">Candida dubliniensis (strain CD36 / ATCC MYA-646 / CBS 7987 / NCPF 3949 / NRRL Y-17841)</name>
    <name type="common">Yeast</name>
    <dbReference type="NCBI Taxonomy" id="573826"/>
    <lineage>
        <taxon>Eukaryota</taxon>
        <taxon>Fungi</taxon>
        <taxon>Dikarya</taxon>
        <taxon>Ascomycota</taxon>
        <taxon>Saccharomycotina</taxon>
        <taxon>Pichiomycetes</taxon>
        <taxon>Debaryomycetaceae</taxon>
        <taxon>Candida/Lodderomyces clade</taxon>
        <taxon>Candida</taxon>
    </lineage>
</organism>
<name>B9WHL6_CANDC</name>
<dbReference type="InterPro" id="IPR045347">
    <property type="entry name" value="HIND"/>
</dbReference>
<feature type="compositionally biased region" description="Basic and acidic residues" evidence="6">
    <location>
        <begin position="469"/>
        <end position="482"/>
    </location>
</feature>
<reference evidence="8 9" key="1">
    <citation type="journal article" date="2009" name="Genome Res.">
        <title>Comparative genomics of the fungal pathogens Candida dubliniensis and Candida albicans.</title>
        <authorList>
            <person name="Jackson A.P."/>
            <person name="Gamble J.A."/>
            <person name="Yeomans T."/>
            <person name="Moran G.P."/>
            <person name="Saunders D."/>
            <person name="Harris D."/>
            <person name="Aslett M."/>
            <person name="Barrell J.F."/>
            <person name="Butler G."/>
            <person name="Citiulo F."/>
            <person name="Coleman D.C."/>
            <person name="de Groot P.W.J."/>
            <person name="Goodwin T.J."/>
            <person name="Quail M.A."/>
            <person name="McQuillan J."/>
            <person name="Munro C.A."/>
            <person name="Pain A."/>
            <person name="Poulter R.T."/>
            <person name="Rajandream M.A."/>
            <person name="Renauld H."/>
            <person name="Spiering M.J."/>
            <person name="Tivey A."/>
            <person name="Gow N.A.R."/>
            <person name="Barrell B."/>
            <person name="Sullivan D.J."/>
            <person name="Berriman M."/>
        </authorList>
    </citation>
    <scope>NUCLEOTIDE SEQUENCE [LARGE SCALE GENOMIC DNA]</scope>
    <source>
        <strain evidence="9">CD36 / ATCC MYA-646 / CBS 7987 / NCPF 3949 / NRRL Y-17841</strain>
    </source>
</reference>
<dbReference type="Proteomes" id="UP000002605">
    <property type="component" value="Chromosome 5"/>
</dbReference>
<comment type="similarity">
    <text evidence="2">Belongs to the SNU66/SART1 family.</text>
</comment>
<dbReference type="HOGENOM" id="CLU_018358_0_0_1"/>
<dbReference type="GeneID" id="8048453"/>
<dbReference type="KEGG" id="cdu:CD36_52770"/>
<keyword evidence="3" id="KW-0507">mRNA processing</keyword>
<evidence type="ECO:0000256" key="5">
    <source>
        <dbReference type="ARBA" id="ARBA00023242"/>
    </source>
</evidence>
<feature type="region of interest" description="Disordered" evidence="6">
    <location>
        <begin position="456"/>
        <end position="482"/>
    </location>
</feature>
<keyword evidence="5" id="KW-0539">Nucleus</keyword>
<dbReference type="CGD" id="CAL0000171843">
    <property type="gene designation" value="Cd36_52770"/>
</dbReference>
<evidence type="ECO:0000313" key="8">
    <source>
        <dbReference type="EMBL" id="CAX41658.1"/>
    </source>
</evidence>
<feature type="region of interest" description="Disordered" evidence="6">
    <location>
        <begin position="242"/>
        <end position="270"/>
    </location>
</feature>
<feature type="compositionally biased region" description="Acidic residues" evidence="6">
    <location>
        <begin position="360"/>
        <end position="373"/>
    </location>
</feature>
<feature type="compositionally biased region" description="Acidic residues" evidence="6">
    <location>
        <begin position="254"/>
        <end position="270"/>
    </location>
</feature>
<feature type="compositionally biased region" description="Basic and acidic residues" evidence="6">
    <location>
        <begin position="658"/>
        <end position="669"/>
    </location>
</feature>
<feature type="compositionally biased region" description="Low complexity" evidence="6">
    <location>
        <begin position="677"/>
        <end position="695"/>
    </location>
</feature>
<feature type="region of interest" description="Disordered" evidence="6">
    <location>
        <begin position="354"/>
        <end position="373"/>
    </location>
</feature>
<gene>
    <name evidence="7" type="ordered locus">Cd36_52770</name>
    <name evidence="8" type="ORF">CD36_52770</name>
</gene>
<feature type="compositionally biased region" description="Acidic residues" evidence="6">
    <location>
        <begin position="459"/>
        <end position="468"/>
    </location>
</feature>
<dbReference type="RefSeq" id="XP_002420579.1">
    <property type="nucleotide sequence ID" value="XM_002420534.1"/>
</dbReference>
<dbReference type="InterPro" id="IPR005011">
    <property type="entry name" value="SNU66/SART1"/>
</dbReference>
<dbReference type="PANTHER" id="PTHR14152:SF5">
    <property type="entry name" value="U4_U6.U5 TRI-SNRNP-ASSOCIATED PROTEIN 1"/>
    <property type="match status" value="1"/>
</dbReference>
<evidence type="ECO:0000313" key="9">
    <source>
        <dbReference type="Proteomes" id="UP000002605"/>
    </source>
</evidence>
<proteinExistence type="inferred from homology"/>
<keyword evidence="9" id="KW-1185">Reference proteome</keyword>
<accession>B9WHL6</accession>
<protein>
    <submittedName>
        <fullName evidence="8">U4/U6.U5 small nuclear ribonucleoprotein component, putative</fullName>
    </submittedName>
</protein>
<sequence length="695" mass="80936">MSEEISLSLEETNKLRINAGLPPIPTPQPNNDAEEEDKVISLSIEETNKLRQQIGLPLLPITTITNLFGDDIEYKNYENYEKKQLQELENNQLLERINNAKFNTNKRKFLTNNTLIDDNDNEKDLDLDLDTDDWLNNLGKTDSIPKSSKNKKQKVVTGIAKPNKYNESSEIIIGHSIKELRSLGNNEILTLKDSNILNDEEREREREREREPEDILINQDLSNKATLKRNLTERKEAENIKFNGRHYRRNNNDNDNEEEEKEEEEEDFDDNGLLINDKVIMSGSTIDLSKPIVSVKDKKKNMMTITNLFEDLDNDDDDDNNVKSNVPIKMKKIKKKKDNIKKKLTKYKLLDVTIKPNNNDDNDNNDNIDDDIDDIENQLSNSISSLRTKKLQTRSEFTPEQLAEEISTNKRWEFEKNLEQENLKNNVLYNDTIGFLNNLESNILSESGEVEMITNTNESDNEQQEQEQEQDHAQEQDHSQEQDLKQIIDKLDSNVVEEKQKNDEIPKFNGGLAETLKFLKSHNIFESTRGISTITNQELRQQELAREEVIKKSELLKMKISIEERILKEELNKDKSYIRMPKIERSRYFEKLLDIRLKQKGIIIDNDNNNKRNSSGMVQNNLKIYNPKVELTYKDELGNVLNTKQAYKQLSHKYHGTGLDKTKKKQEQMKKKKMQKGKNSTTTTTTTTVTERIIN</sequence>
<dbReference type="GO" id="GO:0045292">
    <property type="term" value="P:mRNA cis splicing, via spliceosome"/>
    <property type="evidence" value="ECO:0007669"/>
    <property type="project" value="TreeGrafter"/>
</dbReference>
<dbReference type="OrthoDB" id="5583at2759"/>
<dbReference type="eggNOG" id="KOG2217">
    <property type="taxonomic scope" value="Eukaryota"/>
</dbReference>
<evidence type="ECO:0000256" key="2">
    <source>
        <dbReference type="ARBA" id="ARBA00006076"/>
    </source>
</evidence>
<evidence type="ECO:0000256" key="1">
    <source>
        <dbReference type="ARBA" id="ARBA00004123"/>
    </source>
</evidence>
<keyword evidence="8" id="KW-0687">Ribonucleoprotein</keyword>
<evidence type="ECO:0000256" key="4">
    <source>
        <dbReference type="ARBA" id="ARBA00023187"/>
    </source>
</evidence>
<evidence type="ECO:0000313" key="7">
    <source>
        <dbReference type="CGD" id="CAL0000171843"/>
    </source>
</evidence>